<dbReference type="EMBL" id="CM055730">
    <property type="protein sequence ID" value="KAJ8014368.1"/>
    <property type="molecule type" value="Genomic_DNA"/>
</dbReference>
<evidence type="ECO:0000313" key="1">
    <source>
        <dbReference type="EMBL" id="KAJ8014368.1"/>
    </source>
</evidence>
<evidence type="ECO:0000313" key="2">
    <source>
        <dbReference type="Proteomes" id="UP001157502"/>
    </source>
</evidence>
<dbReference type="Proteomes" id="UP001157502">
    <property type="component" value="Chromosome 3"/>
</dbReference>
<organism evidence="1 2">
    <name type="scientific">Dallia pectoralis</name>
    <name type="common">Alaska blackfish</name>
    <dbReference type="NCBI Taxonomy" id="75939"/>
    <lineage>
        <taxon>Eukaryota</taxon>
        <taxon>Metazoa</taxon>
        <taxon>Chordata</taxon>
        <taxon>Craniata</taxon>
        <taxon>Vertebrata</taxon>
        <taxon>Euteleostomi</taxon>
        <taxon>Actinopterygii</taxon>
        <taxon>Neopterygii</taxon>
        <taxon>Teleostei</taxon>
        <taxon>Protacanthopterygii</taxon>
        <taxon>Esociformes</taxon>
        <taxon>Umbridae</taxon>
        <taxon>Dallia</taxon>
    </lineage>
</organism>
<keyword evidence="2" id="KW-1185">Reference proteome</keyword>
<gene>
    <name evidence="1" type="ORF">DPEC_G00039500</name>
</gene>
<proteinExistence type="predicted"/>
<comment type="caution">
    <text evidence="1">The sequence shown here is derived from an EMBL/GenBank/DDBJ whole genome shotgun (WGS) entry which is preliminary data.</text>
</comment>
<reference evidence="1" key="1">
    <citation type="submission" date="2021-05" db="EMBL/GenBank/DDBJ databases">
        <authorList>
            <person name="Pan Q."/>
            <person name="Jouanno E."/>
            <person name="Zahm M."/>
            <person name="Klopp C."/>
            <person name="Cabau C."/>
            <person name="Louis A."/>
            <person name="Berthelot C."/>
            <person name="Parey E."/>
            <person name="Roest Crollius H."/>
            <person name="Montfort J."/>
            <person name="Robinson-Rechavi M."/>
            <person name="Bouchez O."/>
            <person name="Lampietro C."/>
            <person name="Lopez Roques C."/>
            <person name="Donnadieu C."/>
            <person name="Postlethwait J."/>
            <person name="Bobe J."/>
            <person name="Dillon D."/>
            <person name="Chandos A."/>
            <person name="von Hippel F."/>
            <person name="Guiguen Y."/>
        </authorList>
    </citation>
    <scope>NUCLEOTIDE SEQUENCE</scope>
    <source>
        <strain evidence="1">YG-Jan2019</strain>
    </source>
</reference>
<sequence>MSGVRRTGTIRDLLPRISTLSKYFATFLSNSYHLRQNHLCKIPKALDVGVFLKVLHALSTLSSKKLVQQDQVCGCEIISESFRYRTTKSATESAFHHQTGANRPQMDQTSLTLRWLS</sequence>
<accession>A0ACC2HED1</accession>
<name>A0ACC2HED1_DALPE</name>
<protein>
    <submittedName>
        <fullName evidence="1">Uncharacterized protein</fullName>
    </submittedName>
</protein>